<proteinExistence type="predicted"/>
<keyword evidence="2" id="KW-1185">Reference proteome</keyword>
<protein>
    <recommendedName>
        <fullName evidence="3">Pyridoxamine 5'-phosphate oxidase putative domain-containing protein</fullName>
    </recommendedName>
</protein>
<dbReference type="SUPFAM" id="SSF50475">
    <property type="entry name" value="FMN-binding split barrel"/>
    <property type="match status" value="1"/>
</dbReference>
<evidence type="ECO:0000313" key="2">
    <source>
        <dbReference type="Proteomes" id="UP000295565"/>
    </source>
</evidence>
<comment type="caution">
    <text evidence="1">The sequence shown here is derived from an EMBL/GenBank/DDBJ whole genome shotgun (WGS) entry which is preliminary data.</text>
</comment>
<dbReference type="InterPro" id="IPR012349">
    <property type="entry name" value="Split_barrel_FMN-bd"/>
</dbReference>
<gene>
    <name evidence="1" type="ORF">EV690_3500</name>
</gene>
<dbReference type="AlphaFoldDB" id="A0A4R1J7P6"/>
<accession>A0A4R1J7P6</accession>
<dbReference type="PIRSF" id="PIRSF009554">
    <property type="entry name" value="UCP009554"/>
    <property type="match status" value="1"/>
</dbReference>
<dbReference type="Gene3D" id="2.30.110.10">
    <property type="entry name" value="Electron Transport, Fmn-binding Protein, Chain A"/>
    <property type="match status" value="1"/>
</dbReference>
<reference evidence="1 2" key="1">
    <citation type="submission" date="2019-03" db="EMBL/GenBank/DDBJ databases">
        <title>Genomic Encyclopedia of Type Strains, Phase IV (KMG-IV): sequencing the most valuable type-strain genomes for metagenomic binning, comparative biology and taxonomic classification.</title>
        <authorList>
            <person name="Goeker M."/>
        </authorList>
    </citation>
    <scope>NUCLEOTIDE SEQUENCE [LARGE SCALE GENOMIC DNA]</scope>
    <source>
        <strain evidence="1 2">DSM 18577</strain>
    </source>
</reference>
<dbReference type="EMBL" id="SMGD01000018">
    <property type="protein sequence ID" value="TCK46551.1"/>
    <property type="molecule type" value="Genomic_DNA"/>
</dbReference>
<evidence type="ECO:0008006" key="3">
    <source>
        <dbReference type="Google" id="ProtNLM"/>
    </source>
</evidence>
<sequence length="151" mass="17254">MFMRRNLPYEAIPQPIIDYLTSHHVLSVAGMDEQGLWAANCFYVWSPVDQGFVILSSLKTRHGRIMLDSPQVCGTVVTQEQTIAHLQGIQYSAKAVLLRDEAEKQARKLYYEVFPIARAKPAPVWLLEVQSLKMTNNRLGFGHKTSWQRIP</sequence>
<name>A0A4R1J7P6_9GAMM</name>
<organism evidence="1 2">
    <name type="scientific">Celerinatantimonas diazotrophica</name>
    <dbReference type="NCBI Taxonomy" id="412034"/>
    <lineage>
        <taxon>Bacteria</taxon>
        <taxon>Pseudomonadati</taxon>
        <taxon>Pseudomonadota</taxon>
        <taxon>Gammaproteobacteria</taxon>
        <taxon>Celerinatantimonadaceae</taxon>
        <taxon>Celerinatantimonas</taxon>
    </lineage>
</organism>
<dbReference type="Proteomes" id="UP000295565">
    <property type="component" value="Unassembled WGS sequence"/>
</dbReference>
<dbReference type="InterPro" id="IPR011194">
    <property type="entry name" value="UPF0306"/>
</dbReference>
<evidence type="ECO:0000313" key="1">
    <source>
        <dbReference type="EMBL" id="TCK46551.1"/>
    </source>
</evidence>